<dbReference type="EMBL" id="PEDP01000080">
    <property type="protein sequence ID" value="POS87711.1"/>
    <property type="molecule type" value="Genomic_DNA"/>
</dbReference>
<protein>
    <submittedName>
        <fullName evidence="2">Uncharacterized protein</fullName>
    </submittedName>
</protein>
<dbReference type="STRING" id="225359.A0A2S4Q0B1"/>
<feature type="compositionally biased region" description="Basic and acidic residues" evidence="1">
    <location>
        <begin position="359"/>
        <end position="374"/>
    </location>
</feature>
<dbReference type="AlphaFoldDB" id="A0A2S4Q0B1"/>
<evidence type="ECO:0000313" key="3">
    <source>
        <dbReference type="Proteomes" id="UP000237438"/>
    </source>
</evidence>
<organism evidence="2 3">
    <name type="scientific">Erysiphe pulchra</name>
    <dbReference type="NCBI Taxonomy" id="225359"/>
    <lineage>
        <taxon>Eukaryota</taxon>
        <taxon>Fungi</taxon>
        <taxon>Dikarya</taxon>
        <taxon>Ascomycota</taxon>
        <taxon>Pezizomycotina</taxon>
        <taxon>Leotiomycetes</taxon>
        <taxon>Erysiphales</taxon>
        <taxon>Erysiphaceae</taxon>
        <taxon>Erysiphe</taxon>
    </lineage>
</organism>
<reference evidence="2 3" key="1">
    <citation type="submission" date="2017-10" db="EMBL/GenBank/DDBJ databases">
        <title>Development of genomic resources for the powdery mildew, Erysiphe pulchra.</title>
        <authorList>
            <person name="Wadl P.A."/>
            <person name="Mack B.M."/>
            <person name="Moore G."/>
            <person name="Beltz S.B."/>
        </authorList>
    </citation>
    <scope>NUCLEOTIDE SEQUENCE [LARGE SCALE GENOMIC DNA]</scope>
    <source>
        <strain evidence="2">Cflorida</strain>
    </source>
</reference>
<name>A0A2S4Q0B1_9PEZI</name>
<evidence type="ECO:0000256" key="1">
    <source>
        <dbReference type="SAM" id="MobiDB-lite"/>
    </source>
</evidence>
<keyword evidence="3" id="KW-1185">Reference proteome</keyword>
<proteinExistence type="predicted"/>
<comment type="caution">
    <text evidence="2">The sequence shown here is derived from an EMBL/GenBank/DDBJ whole genome shotgun (WGS) entry which is preliminary data.</text>
</comment>
<dbReference type="Proteomes" id="UP000237438">
    <property type="component" value="Unassembled WGS sequence"/>
</dbReference>
<sequence>MEGKNESIKQQNSIVISKLDEIPQLMGHENYRTWALAMTNVWRDMKMYQVVVKGERPNRQTSKKDINLYKSLCREAIHILYNDRRIVQDEIVRKLSKDLDLNDPHIIWRFLEAKYDMGSNHNNPFNALIFQISTVLKGLSDFYNSLSSQFLSTLIEKFEIEWLLLQKLTEDFTTDSPYQKNLFHFLQDDEAKCQALLGFLGDRLKEVGNDINNEGKFSYSQVKKRLLAIECGAKQNHKASLNLAHDYTLAPNSIESGFNFTHHLEPLPHKLQNEQKTSTNANVESKDTNTNLKTNSQFENLNHPVEVNSCPHTSKQQKSIKKEISALQTPVEKSSQNLQITGDEERFDYSKAPSLLRGTKREGAWEQSEKKKPFDPYLKNMEVKNGARRPPIARAGKSHTFRQ</sequence>
<accession>A0A2S4Q0B1</accession>
<evidence type="ECO:0000313" key="2">
    <source>
        <dbReference type="EMBL" id="POS87711.1"/>
    </source>
</evidence>
<dbReference type="OrthoDB" id="10442834at2759"/>
<feature type="region of interest" description="Disordered" evidence="1">
    <location>
        <begin position="349"/>
        <end position="403"/>
    </location>
</feature>
<gene>
    <name evidence="2" type="ORF">EPUL_000649</name>
</gene>